<keyword evidence="2" id="KW-1185">Reference proteome</keyword>
<proteinExistence type="predicted"/>
<dbReference type="AlphaFoldDB" id="A0A0D0A9C5"/>
<sequence>MPPPSRKYSASNTGFRIRGLFYDEFHPFICTAAHYISMSSGRYTMQVPMDGIGPIIRQ</sequence>
<protein>
    <submittedName>
        <fullName evidence="1">Uncharacterized protein</fullName>
    </submittedName>
</protein>
<evidence type="ECO:0000313" key="1">
    <source>
        <dbReference type="EMBL" id="KIK46810.1"/>
    </source>
</evidence>
<reference evidence="2" key="2">
    <citation type="submission" date="2015-01" db="EMBL/GenBank/DDBJ databases">
        <title>Evolutionary Origins and Diversification of the Mycorrhizal Mutualists.</title>
        <authorList>
            <consortium name="DOE Joint Genome Institute"/>
            <consortium name="Mycorrhizal Genomics Consortium"/>
            <person name="Kohler A."/>
            <person name="Kuo A."/>
            <person name="Nagy L.G."/>
            <person name="Floudas D."/>
            <person name="Copeland A."/>
            <person name="Barry K.W."/>
            <person name="Cichocki N."/>
            <person name="Veneault-Fourrey C."/>
            <person name="LaButti K."/>
            <person name="Lindquist E.A."/>
            <person name="Lipzen A."/>
            <person name="Lundell T."/>
            <person name="Morin E."/>
            <person name="Murat C."/>
            <person name="Riley R."/>
            <person name="Ohm R."/>
            <person name="Sun H."/>
            <person name="Tunlid A."/>
            <person name="Henrissat B."/>
            <person name="Grigoriev I.V."/>
            <person name="Hibbett D.S."/>
            <person name="Martin F."/>
        </authorList>
    </citation>
    <scope>NUCLEOTIDE SEQUENCE [LARGE SCALE GENOMIC DNA]</scope>
    <source>
        <strain evidence="2">UH-Slu-Lm8-n1</strain>
    </source>
</reference>
<dbReference type="Proteomes" id="UP000054485">
    <property type="component" value="Unassembled WGS sequence"/>
</dbReference>
<dbReference type="InParanoid" id="A0A0D0A9C5"/>
<dbReference type="HOGENOM" id="CLU_2980641_0_0_1"/>
<accession>A0A0D0A9C5</accession>
<organism evidence="1 2">
    <name type="scientific">Suillus luteus UH-Slu-Lm8-n1</name>
    <dbReference type="NCBI Taxonomy" id="930992"/>
    <lineage>
        <taxon>Eukaryota</taxon>
        <taxon>Fungi</taxon>
        <taxon>Dikarya</taxon>
        <taxon>Basidiomycota</taxon>
        <taxon>Agaricomycotina</taxon>
        <taxon>Agaricomycetes</taxon>
        <taxon>Agaricomycetidae</taxon>
        <taxon>Boletales</taxon>
        <taxon>Suillineae</taxon>
        <taxon>Suillaceae</taxon>
        <taxon>Suillus</taxon>
    </lineage>
</organism>
<reference evidence="1 2" key="1">
    <citation type="submission" date="2014-04" db="EMBL/GenBank/DDBJ databases">
        <authorList>
            <consortium name="DOE Joint Genome Institute"/>
            <person name="Kuo A."/>
            <person name="Ruytinx J."/>
            <person name="Rineau F."/>
            <person name="Colpaert J."/>
            <person name="Kohler A."/>
            <person name="Nagy L.G."/>
            <person name="Floudas D."/>
            <person name="Copeland A."/>
            <person name="Barry K.W."/>
            <person name="Cichocki N."/>
            <person name="Veneault-Fourrey C."/>
            <person name="LaButti K."/>
            <person name="Lindquist E.A."/>
            <person name="Lipzen A."/>
            <person name="Lundell T."/>
            <person name="Morin E."/>
            <person name="Murat C."/>
            <person name="Sun H."/>
            <person name="Tunlid A."/>
            <person name="Henrissat B."/>
            <person name="Grigoriev I.V."/>
            <person name="Hibbett D.S."/>
            <person name="Martin F."/>
            <person name="Nordberg H.P."/>
            <person name="Cantor M.N."/>
            <person name="Hua S.X."/>
        </authorList>
    </citation>
    <scope>NUCLEOTIDE SEQUENCE [LARGE SCALE GENOMIC DNA]</scope>
    <source>
        <strain evidence="1 2">UH-Slu-Lm8-n1</strain>
    </source>
</reference>
<gene>
    <name evidence="1" type="ORF">CY34DRAFT_799973</name>
</gene>
<dbReference type="EMBL" id="KN835154">
    <property type="protein sequence ID" value="KIK46810.1"/>
    <property type="molecule type" value="Genomic_DNA"/>
</dbReference>
<evidence type="ECO:0000313" key="2">
    <source>
        <dbReference type="Proteomes" id="UP000054485"/>
    </source>
</evidence>
<name>A0A0D0A9C5_9AGAM</name>
<dbReference type="OrthoDB" id="10585426at2759"/>